<evidence type="ECO:0000256" key="1">
    <source>
        <dbReference type="SAM" id="MobiDB-lite"/>
    </source>
</evidence>
<evidence type="ECO:0000313" key="3">
    <source>
        <dbReference type="Proteomes" id="UP000314294"/>
    </source>
</evidence>
<reference evidence="2 3" key="1">
    <citation type="submission" date="2019-03" db="EMBL/GenBank/DDBJ databases">
        <title>First draft genome of Liparis tanakae, snailfish: a comprehensive survey of snailfish specific genes.</title>
        <authorList>
            <person name="Kim W."/>
            <person name="Song I."/>
            <person name="Jeong J.-H."/>
            <person name="Kim D."/>
            <person name="Kim S."/>
            <person name="Ryu S."/>
            <person name="Song J.Y."/>
            <person name="Lee S.K."/>
        </authorList>
    </citation>
    <scope>NUCLEOTIDE SEQUENCE [LARGE SCALE GENOMIC DNA]</scope>
    <source>
        <tissue evidence="2">Muscle</tissue>
    </source>
</reference>
<keyword evidence="3" id="KW-1185">Reference proteome</keyword>
<dbReference type="AlphaFoldDB" id="A0A4Z2GEY9"/>
<name>A0A4Z2GEY9_9TELE</name>
<organism evidence="2 3">
    <name type="scientific">Liparis tanakae</name>
    <name type="common">Tanaka's snailfish</name>
    <dbReference type="NCBI Taxonomy" id="230148"/>
    <lineage>
        <taxon>Eukaryota</taxon>
        <taxon>Metazoa</taxon>
        <taxon>Chordata</taxon>
        <taxon>Craniata</taxon>
        <taxon>Vertebrata</taxon>
        <taxon>Euteleostomi</taxon>
        <taxon>Actinopterygii</taxon>
        <taxon>Neopterygii</taxon>
        <taxon>Teleostei</taxon>
        <taxon>Neoteleostei</taxon>
        <taxon>Acanthomorphata</taxon>
        <taxon>Eupercaria</taxon>
        <taxon>Perciformes</taxon>
        <taxon>Cottioidei</taxon>
        <taxon>Cottales</taxon>
        <taxon>Liparidae</taxon>
        <taxon>Liparis</taxon>
    </lineage>
</organism>
<feature type="region of interest" description="Disordered" evidence="1">
    <location>
        <begin position="67"/>
        <end position="98"/>
    </location>
</feature>
<proteinExistence type="predicted"/>
<sequence length="98" mass="10539">MGNSADHLEGGSLMKTWERRKVLGFWGEMKAVRRSRRGPRRRHLVLDAHGALAPPPALSELARADVDVDAPMPSSSLRGAPPPASLASQGSEDVAYPN</sequence>
<dbReference type="EMBL" id="SRLO01000570">
    <property type="protein sequence ID" value="TNN51791.1"/>
    <property type="molecule type" value="Genomic_DNA"/>
</dbReference>
<dbReference type="Proteomes" id="UP000314294">
    <property type="component" value="Unassembled WGS sequence"/>
</dbReference>
<evidence type="ECO:0000313" key="2">
    <source>
        <dbReference type="EMBL" id="TNN51791.1"/>
    </source>
</evidence>
<comment type="caution">
    <text evidence="2">The sequence shown here is derived from an EMBL/GenBank/DDBJ whole genome shotgun (WGS) entry which is preliminary data.</text>
</comment>
<gene>
    <name evidence="2" type="ORF">EYF80_038019</name>
</gene>
<protein>
    <submittedName>
        <fullName evidence="2">Uncharacterized protein</fullName>
    </submittedName>
</protein>
<accession>A0A4Z2GEY9</accession>